<gene>
    <name evidence="12" type="primary">LOC117667160</name>
</gene>
<proteinExistence type="inferred from homology"/>
<dbReference type="PROSITE" id="PS00237">
    <property type="entry name" value="G_PROTEIN_RECEP_F1_1"/>
    <property type="match status" value="1"/>
</dbReference>
<evidence type="ECO:0000313" key="12">
    <source>
        <dbReference type="RefSeq" id="XP_034276265.1"/>
    </source>
</evidence>
<feature type="domain" description="G-protein coupled receptors family 1 profile" evidence="10">
    <location>
        <begin position="48"/>
        <end position="297"/>
    </location>
</feature>
<dbReference type="OMA" id="MIQTCGL"/>
<dbReference type="Proteomes" id="UP001652622">
    <property type="component" value="Unplaced"/>
</dbReference>
<dbReference type="Gene3D" id="1.20.1070.10">
    <property type="entry name" value="Rhodopsin 7-helix transmembrane proteins"/>
    <property type="match status" value="1"/>
</dbReference>
<dbReference type="FunFam" id="1.20.1070.10:FF:000003">
    <property type="entry name" value="Olfactory receptor"/>
    <property type="match status" value="1"/>
</dbReference>
<feature type="transmembrane region" description="Helical" evidence="9">
    <location>
        <begin position="282"/>
        <end position="299"/>
    </location>
</feature>
<evidence type="ECO:0000256" key="6">
    <source>
        <dbReference type="ARBA" id="ARBA00023170"/>
    </source>
</evidence>
<name>A0A6P9C8P7_PANGU</name>
<dbReference type="InParanoid" id="A0A6P9C8P7"/>
<keyword evidence="4 8" id="KW-0297">G-protein coupled receptor</keyword>
<dbReference type="PRINTS" id="PR00245">
    <property type="entry name" value="OLFACTORYR"/>
</dbReference>
<comment type="similarity">
    <text evidence="8">Belongs to the G-protein coupled receptor 1 family.</text>
</comment>
<evidence type="ECO:0000256" key="2">
    <source>
        <dbReference type="ARBA" id="ARBA00022692"/>
    </source>
</evidence>
<evidence type="ECO:0000256" key="5">
    <source>
        <dbReference type="ARBA" id="ARBA00023136"/>
    </source>
</evidence>
<feature type="transmembrane region" description="Helical" evidence="9">
    <location>
        <begin position="204"/>
        <end position="233"/>
    </location>
</feature>
<feature type="transmembrane region" description="Helical" evidence="9">
    <location>
        <begin position="105"/>
        <end position="127"/>
    </location>
</feature>
<keyword evidence="9" id="KW-1003">Cell membrane</keyword>
<evidence type="ECO:0000256" key="3">
    <source>
        <dbReference type="ARBA" id="ARBA00022989"/>
    </source>
</evidence>
<dbReference type="GeneID" id="117667160"/>
<evidence type="ECO:0000259" key="10">
    <source>
        <dbReference type="PROSITE" id="PS50262"/>
    </source>
</evidence>
<evidence type="ECO:0000256" key="1">
    <source>
        <dbReference type="ARBA" id="ARBA00004141"/>
    </source>
</evidence>
<dbReference type="GO" id="GO:0004984">
    <property type="term" value="F:olfactory receptor activity"/>
    <property type="evidence" value="ECO:0007669"/>
    <property type="project" value="InterPro"/>
</dbReference>
<feature type="transmembrane region" description="Helical" evidence="9">
    <location>
        <begin position="245"/>
        <end position="267"/>
    </location>
</feature>
<keyword evidence="2 8" id="KW-0812">Transmembrane</keyword>
<keyword evidence="5 9" id="KW-0472">Membrane</keyword>
<evidence type="ECO:0000313" key="11">
    <source>
        <dbReference type="Proteomes" id="UP001652622"/>
    </source>
</evidence>
<evidence type="ECO:0000256" key="9">
    <source>
        <dbReference type="RuleBase" id="RU363047"/>
    </source>
</evidence>
<dbReference type="GO" id="GO:0004930">
    <property type="term" value="F:G protein-coupled receptor activity"/>
    <property type="evidence" value="ECO:0007669"/>
    <property type="project" value="UniProtKB-KW"/>
</dbReference>
<dbReference type="PANTHER" id="PTHR48018">
    <property type="entry name" value="OLFACTORY RECEPTOR"/>
    <property type="match status" value="1"/>
</dbReference>
<keyword evidence="6 8" id="KW-0675">Receptor</keyword>
<feature type="transmembrane region" description="Helical" evidence="9">
    <location>
        <begin position="147"/>
        <end position="165"/>
    </location>
</feature>
<dbReference type="KEGG" id="pgut:117667160"/>
<evidence type="ECO:0000256" key="4">
    <source>
        <dbReference type="ARBA" id="ARBA00023040"/>
    </source>
</evidence>
<accession>A0A6P9C8P7</accession>
<dbReference type="PROSITE" id="PS50262">
    <property type="entry name" value="G_PROTEIN_RECEP_F1_2"/>
    <property type="match status" value="1"/>
</dbReference>
<keyword evidence="11" id="KW-1185">Reference proteome</keyword>
<feature type="transmembrane region" description="Helical" evidence="9">
    <location>
        <begin position="66"/>
        <end position="93"/>
    </location>
</feature>
<dbReference type="InterPro" id="IPR017452">
    <property type="entry name" value="GPCR_Rhodpsn_7TM"/>
</dbReference>
<dbReference type="RefSeq" id="XP_034276265.1">
    <property type="nucleotide sequence ID" value="XM_034420374.1"/>
</dbReference>
<dbReference type="AlphaFoldDB" id="A0A6P9C8P7"/>
<keyword evidence="3 9" id="KW-1133">Transmembrane helix</keyword>
<organism evidence="11 12">
    <name type="scientific">Pantherophis guttatus</name>
    <name type="common">Corn snake</name>
    <name type="synonym">Elaphe guttata</name>
    <dbReference type="NCBI Taxonomy" id="94885"/>
    <lineage>
        <taxon>Eukaryota</taxon>
        <taxon>Metazoa</taxon>
        <taxon>Chordata</taxon>
        <taxon>Craniata</taxon>
        <taxon>Vertebrata</taxon>
        <taxon>Euteleostomi</taxon>
        <taxon>Lepidosauria</taxon>
        <taxon>Squamata</taxon>
        <taxon>Bifurcata</taxon>
        <taxon>Unidentata</taxon>
        <taxon>Episquamata</taxon>
        <taxon>Toxicofera</taxon>
        <taxon>Serpentes</taxon>
        <taxon>Colubroidea</taxon>
        <taxon>Colubridae</taxon>
        <taxon>Colubrinae</taxon>
        <taxon>Pantherophis</taxon>
    </lineage>
</organism>
<dbReference type="PRINTS" id="PR00237">
    <property type="entry name" value="GPCRRHODOPSN"/>
</dbReference>
<keyword evidence="9" id="KW-0552">Olfaction</keyword>
<dbReference type="InterPro" id="IPR000276">
    <property type="entry name" value="GPCR_Rhodpsn"/>
</dbReference>
<sequence length="319" mass="36139">MKKGMKPIPGTNYTLVTNFILFGLTEHLEMRQLLFATFLIIYIATLLGNLGMILLIWIVPQLHIPMYFFISSLSFLDACYSTTITPIMLVTFLVEKKTISYASCMTQYCFFAIFATTEFFLLAAMAYDRYVAICQPLLYTSLMTKRLCTGLIAGSYLWGVVNSMIHTCGLLRLSFCGSRSINHFFCDVTPLLKLACNDVSMNEMLIFIFGSLFEMSTLLIIIASYIFIIAAVLRIHSTEGRHKAFSTCSSHFTAVAIYHGTILFMYFRPTSSYSLDTDKTASVFYTVIIPLLNPLIYSLRNKDVKYAMKKVFGRELGSQ</sequence>
<keyword evidence="7 8" id="KW-0807">Transducer</keyword>
<dbReference type="InterPro" id="IPR000725">
    <property type="entry name" value="Olfact_rcpt"/>
</dbReference>
<feature type="transmembrane region" description="Helical" evidence="9">
    <location>
        <begin position="34"/>
        <end position="59"/>
    </location>
</feature>
<reference evidence="12" key="1">
    <citation type="submission" date="2025-08" db="UniProtKB">
        <authorList>
            <consortium name="RefSeq"/>
        </authorList>
    </citation>
    <scope>IDENTIFICATION</scope>
    <source>
        <tissue evidence="12">Blood</tissue>
    </source>
</reference>
<evidence type="ECO:0000256" key="8">
    <source>
        <dbReference type="RuleBase" id="RU000688"/>
    </source>
</evidence>
<evidence type="ECO:0000256" key="7">
    <source>
        <dbReference type="ARBA" id="ARBA00023224"/>
    </source>
</evidence>
<dbReference type="Pfam" id="PF13853">
    <property type="entry name" value="7tm_4"/>
    <property type="match status" value="1"/>
</dbReference>
<comment type="subcellular location">
    <subcellularLocation>
        <location evidence="9">Cell membrane</location>
        <topology evidence="9">Multi-pass membrane protein</topology>
    </subcellularLocation>
    <subcellularLocation>
        <location evidence="1">Membrane</location>
        <topology evidence="1">Multi-pass membrane protein</topology>
    </subcellularLocation>
</comment>
<dbReference type="GO" id="GO:0005886">
    <property type="term" value="C:plasma membrane"/>
    <property type="evidence" value="ECO:0007669"/>
    <property type="project" value="UniProtKB-SubCell"/>
</dbReference>
<protein>
    <recommendedName>
        <fullName evidence="9">Olfactory receptor</fullName>
    </recommendedName>
</protein>
<dbReference type="SUPFAM" id="SSF81321">
    <property type="entry name" value="Family A G protein-coupled receptor-like"/>
    <property type="match status" value="1"/>
</dbReference>
<keyword evidence="9" id="KW-0716">Sensory transduction</keyword>